<dbReference type="Pfam" id="PF12833">
    <property type="entry name" value="HTH_18"/>
    <property type="match status" value="1"/>
</dbReference>
<keyword evidence="1" id="KW-0805">Transcription regulation</keyword>
<organism evidence="5 6">
    <name type="scientific">Pendulispora brunnea</name>
    <dbReference type="NCBI Taxonomy" id="2905690"/>
    <lineage>
        <taxon>Bacteria</taxon>
        <taxon>Pseudomonadati</taxon>
        <taxon>Myxococcota</taxon>
        <taxon>Myxococcia</taxon>
        <taxon>Myxococcales</taxon>
        <taxon>Sorangiineae</taxon>
        <taxon>Pendulisporaceae</taxon>
        <taxon>Pendulispora</taxon>
    </lineage>
</organism>
<evidence type="ECO:0000313" key="5">
    <source>
        <dbReference type="EMBL" id="WXA96385.1"/>
    </source>
</evidence>
<dbReference type="InterPro" id="IPR014710">
    <property type="entry name" value="RmlC-like_jellyroll"/>
</dbReference>
<dbReference type="InterPro" id="IPR018060">
    <property type="entry name" value="HTH_AraC"/>
</dbReference>
<dbReference type="InterPro" id="IPR011051">
    <property type="entry name" value="RmlC_Cupin_sf"/>
</dbReference>
<feature type="domain" description="HTH araC/xylS-type" evidence="4">
    <location>
        <begin position="158"/>
        <end position="256"/>
    </location>
</feature>
<dbReference type="Gene3D" id="1.10.10.60">
    <property type="entry name" value="Homeodomain-like"/>
    <property type="match status" value="1"/>
</dbReference>
<proteinExistence type="predicted"/>
<keyword evidence="6" id="KW-1185">Reference proteome</keyword>
<dbReference type="SUPFAM" id="SSF51182">
    <property type="entry name" value="RmlC-like cupins"/>
    <property type="match status" value="1"/>
</dbReference>
<dbReference type="PANTHER" id="PTHR11019">
    <property type="entry name" value="HTH-TYPE TRANSCRIPTIONAL REGULATOR NIMR"/>
    <property type="match status" value="1"/>
</dbReference>
<dbReference type="SUPFAM" id="SSF46689">
    <property type="entry name" value="Homeodomain-like"/>
    <property type="match status" value="2"/>
</dbReference>
<evidence type="ECO:0000256" key="1">
    <source>
        <dbReference type="ARBA" id="ARBA00023015"/>
    </source>
</evidence>
<dbReference type="Gene3D" id="2.60.120.10">
    <property type="entry name" value="Jelly Rolls"/>
    <property type="match status" value="1"/>
</dbReference>
<dbReference type="InterPro" id="IPR009057">
    <property type="entry name" value="Homeodomain-like_sf"/>
</dbReference>
<evidence type="ECO:0000256" key="2">
    <source>
        <dbReference type="ARBA" id="ARBA00023125"/>
    </source>
</evidence>
<gene>
    <name evidence="5" type="ORF">LZC95_05980</name>
</gene>
<dbReference type="RefSeq" id="WP_394847001.1">
    <property type="nucleotide sequence ID" value="NZ_CP089982.1"/>
</dbReference>
<dbReference type="PROSITE" id="PS00041">
    <property type="entry name" value="HTH_ARAC_FAMILY_1"/>
    <property type="match status" value="1"/>
</dbReference>
<sequence length="261" mass="28543">MGSIVDVDTARAPAFGLKDDHAPFHSAPHAHARHQILYAVSGVLSLEAESSQWVLPPERAAWIPAGVVHVVRTRVPIRLRTIYMARSLVRSAPAACCVFGVTSLAREMILHSMQWGPGTRPDDPVAKPFFAALAALVPGWIADEKPYRLPVAKSPELARAMRFALDHLEGELSAEDGARAAGVSVRTLTRRFAEETGTSWRAFVHTARMLRAMELLSSPKVRVTETAYAVGFNSLGAFTAAFTEFAGETPKDYRQRRSAIE</sequence>
<dbReference type="SMART" id="SM00342">
    <property type="entry name" value="HTH_ARAC"/>
    <property type="match status" value="1"/>
</dbReference>
<protein>
    <submittedName>
        <fullName evidence="5">Helix-turn-helix transcriptional regulator</fullName>
    </submittedName>
</protein>
<dbReference type="EMBL" id="CP089982">
    <property type="protein sequence ID" value="WXA96385.1"/>
    <property type="molecule type" value="Genomic_DNA"/>
</dbReference>
<reference evidence="5 6" key="1">
    <citation type="submission" date="2021-12" db="EMBL/GenBank/DDBJ databases">
        <title>Discovery of the Pendulisporaceae a myxobacterial family with distinct sporulation behavior and unique specialized metabolism.</title>
        <authorList>
            <person name="Garcia R."/>
            <person name="Popoff A."/>
            <person name="Bader C.D."/>
            <person name="Loehr J."/>
            <person name="Walesch S."/>
            <person name="Walt C."/>
            <person name="Boldt J."/>
            <person name="Bunk B."/>
            <person name="Haeckl F.J.F.P.J."/>
            <person name="Gunesch A.P."/>
            <person name="Birkelbach J."/>
            <person name="Nuebel U."/>
            <person name="Pietschmann T."/>
            <person name="Bach T."/>
            <person name="Mueller R."/>
        </authorList>
    </citation>
    <scope>NUCLEOTIDE SEQUENCE [LARGE SCALE GENOMIC DNA]</scope>
    <source>
        <strain evidence="5 6">MSr12523</strain>
    </source>
</reference>
<evidence type="ECO:0000313" key="6">
    <source>
        <dbReference type="Proteomes" id="UP001379533"/>
    </source>
</evidence>
<dbReference type="Pfam" id="PF02311">
    <property type="entry name" value="AraC_binding"/>
    <property type="match status" value="1"/>
</dbReference>
<dbReference type="PANTHER" id="PTHR11019:SF199">
    <property type="entry name" value="HTH-TYPE TRANSCRIPTIONAL REGULATOR NIMR"/>
    <property type="match status" value="1"/>
</dbReference>
<dbReference type="InterPro" id="IPR018062">
    <property type="entry name" value="HTH_AraC-typ_CS"/>
</dbReference>
<name>A0ABZ2KFR1_9BACT</name>
<dbReference type="CDD" id="cd06124">
    <property type="entry name" value="cupin_NimR-like_N"/>
    <property type="match status" value="1"/>
</dbReference>
<evidence type="ECO:0000259" key="4">
    <source>
        <dbReference type="PROSITE" id="PS01124"/>
    </source>
</evidence>
<dbReference type="Proteomes" id="UP001379533">
    <property type="component" value="Chromosome"/>
</dbReference>
<dbReference type="InterPro" id="IPR003313">
    <property type="entry name" value="AraC-bd"/>
</dbReference>
<dbReference type="PROSITE" id="PS01124">
    <property type="entry name" value="HTH_ARAC_FAMILY_2"/>
    <property type="match status" value="1"/>
</dbReference>
<accession>A0ABZ2KFR1</accession>
<evidence type="ECO:0000256" key="3">
    <source>
        <dbReference type="ARBA" id="ARBA00023163"/>
    </source>
</evidence>
<keyword evidence="3" id="KW-0804">Transcription</keyword>
<keyword evidence="2" id="KW-0238">DNA-binding</keyword>